<dbReference type="InterPro" id="IPR008979">
    <property type="entry name" value="Galactose-bd-like_sf"/>
</dbReference>
<evidence type="ECO:0000256" key="4">
    <source>
        <dbReference type="ARBA" id="ARBA00022729"/>
    </source>
</evidence>
<dbReference type="GO" id="GO:0016485">
    <property type="term" value="P:protein processing"/>
    <property type="evidence" value="ECO:0007669"/>
    <property type="project" value="TreeGrafter"/>
</dbReference>
<dbReference type="SUPFAM" id="SSF57184">
    <property type="entry name" value="Growth factor receptor domain"/>
    <property type="match status" value="4"/>
</dbReference>
<keyword evidence="12" id="KW-1133">Transmembrane helix</keyword>
<evidence type="ECO:0000256" key="10">
    <source>
        <dbReference type="ARBA" id="ARBA00023180"/>
    </source>
</evidence>
<accession>A0A7R9H0W6</accession>
<keyword evidence="7" id="KW-0720">Serine protease</keyword>
<evidence type="ECO:0000256" key="5">
    <source>
        <dbReference type="ARBA" id="ARBA00022737"/>
    </source>
</evidence>
<dbReference type="Pfam" id="PF00082">
    <property type="entry name" value="Peptidase_S8"/>
    <property type="match status" value="1"/>
</dbReference>
<comment type="similarity">
    <text evidence="1">Belongs to the peptidase S8 family. Furin subfamily.</text>
</comment>
<dbReference type="PROSITE" id="PS00138">
    <property type="entry name" value="SUBTILASE_SER"/>
    <property type="match status" value="1"/>
</dbReference>
<dbReference type="SMART" id="SM00181">
    <property type="entry name" value="EGF"/>
    <property type="match status" value="7"/>
</dbReference>
<dbReference type="InterPro" id="IPR023828">
    <property type="entry name" value="Peptidase_S8_Ser-AS"/>
</dbReference>
<dbReference type="GO" id="GO:0004252">
    <property type="term" value="F:serine-type endopeptidase activity"/>
    <property type="evidence" value="ECO:0007669"/>
    <property type="project" value="InterPro"/>
</dbReference>
<evidence type="ECO:0000256" key="12">
    <source>
        <dbReference type="SAM" id="Phobius"/>
    </source>
</evidence>
<dbReference type="FunFam" id="2.10.220.10:FF:000055">
    <property type="entry name" value="Furin-like protease 2"/>
    <property type="match status" value="1"/>
</dbReference>
<name>A0A7R9H0W6_TIMPO</name>
<dbReference type="Gene3D" id="2.10.220.10">
    <property type="entry name" value="Hormone Receptor, Insulin-like Growth Factor Receptor 1, Chain A, domain 2"/>
    <property type="match status" value="5"/>
</dbReference>
<dbReference type="InterPro" id="IPR006212">
    <property type="entry name" value="Furin_repeat"/>
</dbReference>
<evidence type="ECO:0000259" key="13">
    <source>
        <dbReference type="PROSITE" id="PS51829"/>
    </source>
</evidence>
<keyword evidence="3" id="KW-0165">Cleavage on pair of basic residues</keyword>
<feature type="domain" description="P/Homo B" evidence="13">
    <location>
        <begin position="546"/>
        <end position="689"/>
    </location>
</feature>
<evidence type="ECO:0000256" key="8">
    <source>
        <dbReference type="ARBA" id="ARBA00023145"/>
    </source>
</evidence>
<organism evidence="14">
    <name type="scientific">Timema poppense</name>
    <name type="common">Walking stick</name>
    <dbReference type="NCBI Taxonomy" id="170557"/>
    <lineage>
        <taxon>Eukaryota</taxon>
        <taxon>Metazoa</taxon>
        <taxon>Ecdysozoa</taxon>
        <taxon>Arthropoda</taxon>
        <taxon>Hexapoda</taxon>
        <taxon>Insecta</taxon>
        <taxon>Pterygota</taxon>
        <taxon>Neoptera</taxon>
        <taxon>Polyneoptera</taxon>
        <taxon>Phasmatodea</taxon>
        <taxon>Timematodea</taxon>
        <taxon>Timematoidea</taxon>
        <taxon>Timematidae</taxon>
        <taxon>Timema</taxon>
    </lineage>
</organism>
<sequence>MVAGVRMLDGAVNDAVEARALGLNPDYIDIYSASWGPEDDGTFSMKVNLVPYSVWPRYVWHEGGSSSILSVAKISHYVMIQGRKGKGSIFVWASGNGGSHTDSCNCDDIQRYSGRNTILYSLHLPATNVASNHASRKPWYLEECSSTLATTYSSGTPGQDRSVATVDMDPKLRPDNLCTLDHTGTSASAPLAAGMAALALQANPELSWRDVQYLVVLTSRSRPLEGETGWTVNGVNRKGEYQLGVTTCSIWWYSPPDLDLWRGRLAGQSMVSTGRYLVVLTSRSRPLEGETGWTVNGVNRKGEYQLGVTTCSIWWYSPPGLDLWRVRLAGQSMVSTGRVSTFGGGDWLDSQWCQQEGSRPLEGETGWTVNGVNRKGEYQLGVTTCIWWSSPPGLDLWRGRLAGQSMVSTGRVSTFGGGDWLDSQWCQQEGCHHMQYLVVLTSRSRPLEGETGWTVNGVNRKGEYQLGVTICSIWWYSPPDIYLWRGRLAGQSMVSIGRYLVVLTSRSRPLEGEIGWTVNGVTMSHKFGYGLMDAGAMTSLAEVWTNVPAQHICKSQEVAKERKIEASAGSTLTVSLDVNGCEGTLNEVRHLEHVQCKVTLQFSPRGNLQIVLMSPMGTSSTLLFERPRDIISSTFKDWSFLSVHYWGEYPQGKWTLDIINSGDRIANESAANPIRIKSKKQKSEKQQTDFVEHFDSNIFNEQDFVNTQSISENDQNTLVSLMDDVNNISIQKNDKYMDQKIQNNCDPECDFQGCYGEGPSLCVACRHHKLGKGECVRRCSSGSFPGQTGVCISCHESCGTCTGAGGGNCITCAPAHLHVTDLAVCLQQCPEGYIHGDSYQSLLYQFKISVSSISVIIPKACVAIVKALYGYVRILITTCVCRASQIVPLAKINLIIVISVKTTFCAPCHSSCKTCGGPTSIHCISCHHGHFSLNGGCLKVCPQGYYEHRKRKECLECPPGCSTCNSTYCITCEEGWKLDKNGGCVLCGSSHCDLGEYWEAGHCRPCHSTCETCTGPTEYNCISCESPLLLHGTQCLTTCLTGLYLDQDTCMPCIHTCQSCTSRVNCTKCTPGLHLQGGECRAACARGYYSDHGVCAKCYMSCRTCSGPNKSHCVSCPDEWQLAGGECSPVCPGGFFLSRFGCQRCHPYCQTCAGEGRLNCTSCTAPFMLERGLCIKCLGSQYYDPTTQLCRPCHESCLTCSGQGSFSCLSCLLPLHLDRLSHQCVQCCAEKKHWDCCHCDNVTGECLSSSPASKRRKAASIQHAHDYHKDSGGTARLYSSFVNVTQLAVIASFTVTVMVLILSVLLAKSWLRQRLWRMDDGYKRLSTNICEAIDEKVETLKRDNSCQESYNNEEQLFVKT</sequence>
<dbReference type="Gene3D" id="3.40.50.200">
    <property type="entry name" value="Peptidase S8/S53 domain"/>
    <property type="match status" value="1"/>
</dbReference>
<dbReference type="Gene3D" id="2.60.120.260">
    <property type="entry name" value="Galactose-binding domain-like"/>
    <property type="match status" value="1"/>
</dbReference>
<proteinExistence type="inferred from homology"/>
<dbReference type="PANTHER" id="PTHR42884">
    <property type="entry name" value="PROPROTEIN CONVERTASE SUBTILISIN/KEXIN-RELATED"/>
    <property type="match status" value="1"/>
</dbReference>
<dbReference type="Pfam" id="PF14843">
    <property type="entry name" value="GF_recep_IV"/>
    <property type="match status" value="1"/>
</dbReference>
<evidence type="ECO:0000256" key="3">
    <source>
        <dbReference type="ARBA" id="ARBA00022685"/>
    </source>
</evidence>
<dbReference type="InterPro" id="IPR000209">
    <property type="entry name" value="Peptidase_S8/S53_dom"/>
</dbReference>
<dbReference type="CDD" id="cd00064">
    <property type="entry name" value="FU"/>
    <property type="match status" value="7"/>
</dbReference>
<dbReference type="PROSITE" id="PS51892">
    <property type="entry name" value="SUBTILASE"/>
    <property type="match status" value="1"/>
</dbReference>
<evidence type="ECO:0000256" key="7">
    <source>
        <dbReference type="ARBA" id="ARBA00022825"/>
    </source>
</evidence>
<evidence type="ECO:0000256" key="11">
    <source>
        <dbReference type="PROSITE-ProRule" id="PRU01240"/>
    </source>
</evidence>
<dbReference type="PANTHER" id="PTHR42884:SF23">
    <property type="entry name" value="FURIN-LIKE PROTEASE 2"/>
    <property type="match status" value="1"/>
</dbReference>
<evidence type="ECO:0000256" key="2">
    <source>
        <dbReference type="ARBA" id="ARBA00022670"/>
    </source>
</evidence>
<keyword evidence="6" id="KW-0378">Hydrolase</keyword>
<evidence type="ECO:0000256" key="6">
    <source>
        <dbReference type="ARBA" id="ARBA00022801"/>
    </source>
</evidence>
<evidence type="ECO:0000256" key="9">
    <source>
        <dbReference type="ARBA" id="ARBA00023157"/>
    </source>
</evidence>
<keyword evidence="9" id="KW-1015">Disulfide bond</keyword>
<keyword evidence="10" id="KW-0325">Glycoprotein</keyword>
<keyword evidence="5" id="KW-0677">Repeat</keyword>
<dbReference type="EMBL" id="OD002021">
    <property type="protein sequence ID" value="CAD7403961.1"/>
    <property type="molecule type" value="Genomic_DNA"/>
</dbReference>
<dbReference type="SUPFAM" id="SSF49785">
    <property type="entry name" value="Galactose-binding domain-like"/>
    <property type="match status" value="1"/>
</dbReference>
<feature type="transmembrane region" description="Helical" evidence="12">
    <location>
        <begin position="1287"/>
        <end position="1307"/>
    </location>
</feature>
<dbReference type="InterPro" id="IPR000742">
    <property type="entry name" value="EGF"/>
</dbReference>
<dbReference type="SUPFAM" id="SSF52743">
    <property type="entry name" value="Subtilisin-like"/>
    <property type="match status" value="1"/>
</dbReference>
<dbReference type="InterPro" id="IPR036852">
    <property type="entry name" value="Peptidase_S8/S53_dom_sf"/>
</dbReference>
<dbReference type="InterPro" id="IPR032778">
    <property type="entry name" value="GF_recep_IV"/>
</dbReference>
<dbReference type="GO" id="GO:0000139">
    <property type="term" value="C:Golgi membrane"/>
    <property type="evidence" value="ECO:0007669"/>
    <property type="project" value="TreeGrafter"/>
</dbReference>
<keyword evidence="12" id="KW-0472">Membrane</keyword>
<dbReference type="PROSITE" id="PS51829">
    <property type="entry name" value="P_HOMO_B"/>
    <property type="match status" value="1"/>
</dbReference>
<comment type="caution">
    <text evidence="11">Lacks conserved residue(s) required for the propagation of feature annotation.</text>
</comment>
<evidence type="ECO:0000313" key="14">
    <source>
        <dbReference type="EMBL" id="CAD7403961.1"/>
    </source>
</evidence>
<protein>
    <recommendedName>
        <fullName evidence="13">P/Homo B domain-containing protein</fullName>
    </recommendedName>
</protein>
<dbReference type="FunFam" id="2.60.120.260:FF:000006">
    <property type="entry name" value="Proprotein convertase subtilisin/kexin type 5"/>
    <property type="match status" value="1"/>
</dbReference>
<dbReference type="Pfam" id="PF01483">
    <property type="entry name" value="P_proprotein"/>
    <property type="match status" value="1"/>
</dbReference>
<dbReference type="InterPro" id="IPR009030">
    <property type="entry name" value="Growth_fac_rcpt_cys_sf"/>
</dbReference>
<keyword evidence="8" id="KW-0865">Zymogen</keyword>
<keyword evidence="12" id="KW-0812">Transmembrane</keyword>
<dbReference type="GO" id="GO:0005802">
    <property type="term" value="C:trans-Golgi network"/>
    <property type="evidence" value="ECO:0007669"/>
    <property type="project" value="TreeGrafter"/>
</dbReference>
<evidence type="ECO:0000256" key="1">
    <source>
        <dbReference type="ARBA" id="ARBA00005325"/>
    </source>
</evidence>
<dbReference type="InterPro" id="IPR002884">
    <property type="entry name" value="P_dom"/>
</dbReference>
<dbReference type="SMART" id="SM00261">
    <property type="entry name" value="FU"/>
    <property type="match status" value="9"/>
</dbReference>
<reference evidence="14" key="1">
    <citation type="submission" date="2020-11" db="EMBL/GenBank/DDBJ databases">
        <authorList>
            <person name="Tran Van P."/>
        </authorList>
    </citation>
    <scope>NUCLEOTIDE SEQUENCE</scope>
</reference>
<keyword evidence="2" id="KW-0645">Protease</keyword>
<gene>
    <name evidence="14" type="ORF">TPSB3V08_LOCUS4274</name>
</gene>
<keyword evidence="4" id="KW-0732">Signal</keyword>